<dbReference type="HOGENOM" id="CLU_100715_7_4_5"/>
<dbReference type="EMBL" id="CP009122">
    <property type="protein sequence ID" value="AJA08478.1"/>
    <property type="molecule type" value="Genomic_DNA"/>
</dbReference>
<comment type="similarity">
    <text evidence="1">Belongs to the RutC family.</text>
</comment>
<dbReference type="InterPro" id="IPR035959">
    <property type="entry name" value="RutC-like_sf"/>
</dbReference>
<sequence length="125" mass="13292">MTSKPAAGPHYSPFTIGGGLIFVSGQLPLKPGRDTSLANGPFKEQVRQTLQNLKSVLTDAGADLTQVIKTTVYLSDISDWDELDAVYGEFFGATRPSRSVVPTGPLHFGFRVEIEAIALATPSAA</sequence>
<proteinExistence type="inferred from homology"/>
<dbReference type="PANTHER" id="PTHR11803:SF58">
    <property type="entry name" value="PROTEIN HMF1-RELATED"/>
    <property type="match status" value="1"/>
</dbReference>
<evidence type="ECO:0000256" key="1">
    <source>
        <dbReference type="ARBA" id="ARBA00010552"/>
    </source>
</evidence>
<dbReference type="PANTHER" id="PTHR11803">
    <property type="entry name" value="2-IMINOBUTANOATE/2-IMINOPROPANOATE DEAMINASE RIDA"/>
    <property type="match status" value="1"/>
</dbReference>
<keyword evidence="3" id="KW-1185">Reference proteome</keyword>
<protein>
    <submittedName>
        <fullName evidence="2">Uncharacterized protein</fullName>
    </submittedName>
</protein>
<gene>
    <name evidence="2" type="ORF">SKP52_07790</name>
</gene>
<organism evidence="2 3">
    <name type="scientific">Sphingopyxis fribergensis</name>
    <dbReference type="NCBI Taxonomy" id="1515612"/>
    <lineage>
        <taxon>Bacteria</taxon>
        <taxon>Pseudomonadati</taxon>
        <taxon>Pseudomonadota</taxon>
        <taxon>Alphaproteobacteria</taxon>
        <taxon>Sphingomonadales</taxon>
        <taxon>Sphingomonadaceae</taxon>
        <taxon>Sphingopyxis</taxon>
    </lineage>
</organism>
<dbReference type="RefSeq" id="WP_039573559.1">
    <property type="nucleotide sequence ID" value="NZ_CP009122.1"/>
</dbReference>
<dbReference type="InterPro" id="IPR019897">
    <property type="entry name" value="RidA_CS"/>
</dbReference>
<dbReference type="KEGG" id="sphk:SKP52_07790"/>
<dbReference type="GO" id="GO:0019239">
    <property type="term" value="F:deaminase activity"/>
    <property type="evidence" value="ECO:0007669"/>
    <property type="project" value="TreeGrafter"/>
</dbReference>
<dbReference type="STRING" id="1515612.SKP52_07790"/>
<name>A0A0A7PGV0_9SPHN</name>
<dbReference type="Pfam" id="PF01042">
    <property type="entry name" value="Ribonuc_L-PSP"/>
    <property type="match status" value="1"/>
</dbReference>
<dbReference type="SUPFAM" id="SSF55298">
    <property type="entry name" value="YjgF-like"/>
    <property type="match status" value="1"/>
</dbReference>
<dbReference type="PROSITE" id="PS01094">
    <property type="entry name" value="UPF0076"/>
    <property type="match status" value="1"/>
</dbReference>
<evidence type="ECO:0000313" key="3">
    <source>
        <dbReference type="Proteomes" id="UP000030907"/>
    </source>
</evidence>
<dbReference type="AlphaFoldDB" id="A0A0A7PGV0"/>
<dbReference type="Gene3D" id="3.30.1330.40">
    <property type="entry name" value="RutC-like"/>
    <property type="match status" value="1"/>
</dbReference>
<dbReference type="CDD" id="cd00448">
    <property type="entry name" value="YjgF_YER057c_UK114_family"/>
    <property type="match status" value="1"/>
</dbReference>
<dbReference type="InterPro" id="IPR006175">
    <property type="entry name" value="YjgF/YER057c/UK114"/>
</dbReference>
<accession>A0A0A7PGV0</accession>
<reference evidence="2 3" key="1">
    <citation type="journal article" date="2015" name="Int. J. Syst. Evol. Microbiol.">
        <title>Description of Sphingopyxis fribergensis sp. nov. - a soil bacterium with the ability to degrade styrene and phenylacetic acid.</title>
        <authorList>
            <person name="Oelschlagel M."/>
            <person name="Ruckert C."/>
            <person name="Kalinowski J."/>
            <person name="Schmidt G."/>
            <person name="Schlomann M."/>
            <person name="Tischler D."/>
        </authorList>
    </citation>
    <scope>NUCLEOTIDE SEQUENCE [LARGE SCALE GENOMIC DNA]</scope>
    <source>
        <strain evidence="2 3">Kp5.2</strain>
    </source>
</reference>
<dbReference type="GO" id="GO:0005829">
    <property type="term" value="C:cytosol"/>
    <property type="evidence" value="ECO:0007669"/>
    <property type="project" value="TreeGrafter"/>
</dbReference>
<dbReference type="OrthoDB" id="9799840at2"/>
<dbReference type="Proteomes" id="UP000030907">
    <property type="component" value="Chromosome"/>
</dbReference>
<evidence type="ECO:0000313" key="2">
    <source>
        <dbReference type="EMBL" id="AJA08478.1"/>
    </source>
</evidence>